<dbReference type="InterPro" id="IPR029034">
    <property type="entry name" value="Cystine-knot_cytokine"/>
</dbReference>
<feature type="chain" id="PRO_5039159578" evidence="1">
    <location>
        <begin position="24"/>
        <end position="168"/>
    </location>
</feature>
<evidence type="ECO:0000256" key="1">
    <source>
        <dbReference type="SAM" id="SignalP"/>
    </source>
</evidence>
<protein>
    <submittedName>
        <fullName evidence="2">Uncharacterized protein</fullName>
    </submittedName>
</protein>
<reference evidence="2" key="2">
    <citation type="submission" date="2021-09" db="EMBL/GenBank/DDBJ databases">
        <authorList>
            <person name="Jia N."/>
            <person name="Wang J."/>
            <person name="Shi W."/>
            <person name="Du L."/>
            <person name="Sun Y."/>
            <person name="Zhan W."/>
            <person name="Jiang J."/>
            <person name="Wang Q."/>
            <person name="Zhang B."/>
            <person name="Ji P."/>
            <person name="Sakyi L.B."/>
            <person name="Cui X."/>
            <person name="Yuan T."/>
            <person name="Jiang B."/>
            <person name="Yang W."/>
            <person name="Lam T.T.-Y."/>
            <person name="Chang Q."/>
            <person name="Ding S."/>
            <person name="Wang X."/>
            <person name="Zhu J."/>
            <person name="Ruan X."/>
            <person name="Zhao L."/>
            <person name="Wei J."/>
            <person name="Que T."/>
            <person name="Du C."/>
            <person name="Cheng J."/>
            <person name="Dai P."/>
            <person name="Han X."/>
            <person name="Huang E."/>
            <person name="Gao Y."/>
            <person name="Liu J."/>
            <person name="Shao H."/>
            <person name="Ye R."/>
            <person name="Li L."/>
            <person name="Wei W."/>
            <person name="Wang X."/>
            <person name="Wang C."/>
            <person name="Huo Q."/>
            <person name="Li W."/>
            <person name="Guo W."/>
            <person name="Chen H."/>
            <person name="Chen S."/>
            <person name="Zhou L."/>
            <person name="Zhou L."/>
            <person name="Ni X."/>
            <person name="Tian J."/>
            <person name="Zhou Y."/>
            <person name="Sheng Y."/>
            <person name="Liu T."/>
            <person name="Pan Y."/>
            <person name="Xia L."/>
            <person name="Li J."/>
            <person name="Zhao F."/>
            <person name="Cao W."/>
        </authorList>
    </citation>
    <scope>NUCLEOTIDE SEQUENCE</scope>
    <source>
        <strain evidence="2">Rsan-2018</strain>
        <tissue evidence="2">Larvae</tissue>
    </source>
</reference>
<feature type="signal peptide" evidence="1">
    <location>
        <begin position="1"/>
        <end position="23"/>
    </location>
</feature>
<name>A0A9D4QF88_RHISA</name>
<dbReference type="AlphaFoldDB" id="A0A9D4QF88"/>
<proteinExistence type="predicted"/>
<keyword evidence="1" id="KW-0732">Signal</keyword>
<sequence length="168" mass="18401">MASSATLAAFLFAVLFGQQFVSGTGNANEGASICEPRPSGSTLGERSTCPFTVTEDKVFKRVPATIYHFSCNCPTNRCSDRDDYRCVQVRKALEVSVERFSTVKTVVQKKVVQVNASCVCATSKTGVPVPLADRPLDENKDKKAPQDVEGITHIHVNDTVDEFDELYF</sequence>
<accession>A0A9D4QF88</accession>
<evidence type="ECO:0000313" key="2">
    <source>
        <dbReference type="EMBL" id="KAH7975653.1"/>
    </source>
</evidence>
<comment type="caution">
    <text evidence="2">The sequence shown here is derived from an EMBL/GenBank/DDBJ whole genome shotgun (WGS) entry which is preliminary data.</text>
</comment>
<dbReference type="Gene3D" id="2.10.90.10">
    <property type="entry name" value="Cystine-knot cytokines"/>
    <property type="match status" value="1"/>
</dbReference>
<reference evidence="2" key="1">
    <citation type="journal article" date="2020" name="Cell">
        <title>Large-Scale Comparative Analyses of Tick Genomes Elucidate Their Genetic Diversity and Vector Capacities.</title>
        <authorList>
            <consortium name="Tick Genome and Microbiome Consortium (TIGMIC)"/>
            <person name="Jia N."/>
            <person name="Wang J."/>
            <person name="Shi W."/>
            <person name="Du L."/>
            <person name="Sun Y."/>
            <person name="Zhan W."/>
            <person name="Jiang J.F."/>
            <person name="Wang Q."/>
            <person name="Zhang B."/>
            <person name="Ji P."/>
            <person name="Bell-Sakyi L."/>
            <person name="Cui X.M."/>
            <person name="Yuan T.T."/>
            <person name="Jiang B.G."/>
            <person name="Yang W.F."/>
            <person name="Lam T.T."/>
            <person name="Chang Q.C."/>
            <person name="Ding S.J."/>
            <person name="Wang X.J."/>
            <person name="Zhu J.G."/>
            <person name="Ruan X.D."/>
            <person name="Zhao L."/>
            <person name="Wei J.T."/>
            <person name="Ye R.Z."/>
            <person name="Que T.C."/>
            <person name="Du C.H."/>
            <person name="Zhou Y.H."/>
            <person name="Cheng J.X."/>
            <person name="Dai P.F."/>
            <person name="Guo W.B."/>
            <person name="Han X.H."/>
            <person name="Huang E.J."/>
            <person name="Li L.F."/>
            <person name="Wei W."/>
            <person name="Gao Y.C."/>
            <person name="Liu J.Z."/>
            <person name="Shao H.Z."/>
            <person name="Wang X."/>
            <person name="Wang C.C."/>
            <person name="Yang T.C."/>
            <person name="Huo Q.B."/>
            <person name="Li W."/>
            <person name="Chen H.Y."/>
            <person name="Chen S.E."/>
            <person name="Zhou L.G."/>
            <person name="Ni X.B."/>
            <person name="Tian J.H."/>
            <person name="Sheng Y."/>
            <person name="Liu T."/>
            <person name="Pan Y.S."/>
            <person name="Xia L.Y."/>
            <person name="Li J."/>
            <person name="Zhao F."/>
            <person name="Cao W.C."/>
        </authorList>
    </citation>
    <scope>NUCLEOTIDE SEQUENCE</scope>
    <source>
        <strain evidence="2">Rsan-2018</strain>
    </source>
</reference>
<dbReference type="EMBL" id="JABSTV010001246">
    <property type="protein sequence ID" value="KAH7975653.1"/>
    <property type="molecule type" value="Genomic_DNA"/>
</dbReference>
<gene>
    <name evidence="2" type="ORF">HPB52_004038</name>
</gene>
<dbReference type="Proteomes" id="UP000821837">
    <property type="component" value="Chromosome 10"/>
</dbReference>
<organism evidence="2 3">
    <name type="scientific">Rhipicephalus sanguineus</name>
    <name type="common">Brown dog tick</name>
    <name type="synonym">Ixodes sanguineus</name>
    <dbReference type="NCBI Taxonomy" id="34632"/>
    <lineage>
        <taxon>Eukaryota</taxon>
        <taxon>Metazoa</taxon>
        <taxon>Ecdysozoa</taxon>
        <taxon>Arthropoda</taxon>
        <taxon>Chelicerata</taxon>
        <taxon>Arachnida</taxon>
        <taxon>Acari</taxon>
        <taxon>Parasitiformes</taxon>
        <taxon>Ixodida</taxon>
        <taxon>Ixodoidea</taxon>
        <taxon>Ixodidae</taxon>
        <taxon>Rhipicephalinae</taxon>
        <taxon>Rhipicephalus</taxon>
        <taxon>Rhipicephalus</taxon>
    </lineage>
</organism>
<evidence type="ECO:0000313" key="3">
    <source>
        <dbReference type="Proteomes" id="UP000821837"/>
    </source>
</evidence>
<keyword evidence="3" id="KW-1185">Reference proteome</keyword>